<evidence type="ECO:0000256" key="1">
    <source>
        <dbReference type="SAM" id="Phobius"/>
    </source>
</evidence>
<keyword evidence="1" id="KW-0812">Transmembrane</keyword>
<protein>
    <submittedName>
        <fullName evidence="2">Uncharacterized protein</fullName>
    </submittedName>
</protein>
<keyword evidence="1" id="KW-0472">Membrane</keyword>
<sequence>MAWSASGFHQCTARLFGGVHCWLEVCRWFLLPASTQSFPDAQLAFWLVGPLLFFVMVLTLTLEYNNVVEVVLAIERRCLLFCEYGCP</sequence>
<keyword evidence="3" id="KW-1185">Reference proteome</keyword>
<reference evidence="2 3" key="1">
    <citation type="submission" date="2014-04" db="EMBL/GenBank/DDBJ databases">
        <authorList>
            <consortium name="DOE Joint Genome Institute"/>
            <person name="Kuo A."/>
            <person name="Girlanda M."/>
            <person name="Perotto S."/>
            <person name="Kohler A."/>
            <person name="Nagy L.G."/>
            <person name="Floudas D."/>
            <person name="Copeland A."/>
            <person name="Barry K.W."/>
            <person name="Cichocki N."/>
            <person name="Veneault-Fourrey C."/>
            <person name="LaButti K."/>
            <person name="Lindquist E.A."/>
            <person name="Lipzen A."/>
            <person name="Lundell T."/>
            <person name="Morin E."/>
            <person name="Murat C."/>
            <person name="Sun H."/>
            <person name="Tunlid A."/>
            <person name="Henrissat B."/>
            <person name="Grigoriev I.V."/>
            <person name="Hibbett D.S."/>
            <person name="Martin F."/>
            <person name="Nordberg H.P."/>
            <person name="Cantor M.N."/>
            <person name="Hua S.X."/>
        </authorList>
    </citation>
    <scope>NUCLEOTIDE SEQUENCE [LARGE SCALE GENOMIC DNA]</scope>
    <source>
        <strain evidence="2 3">MUT 4182</strain>
    </source>
</reference>
<gene>
    <name evidence="2" type="ORF">M407DRAFT_117236</name>
</gene>
<evidence type="ECO:0000313" key="2">
    <source>
        <dbReference type="EMBL" id="KIO22476.1"/>
    </source>
</evidence>
<reference evidence="3" key="2">
    <citation type="submission" date="2015-01" db="EMBL/GenBank/DDBJ databases">
        <title>Evolutionary Origins and Diversification of the Mycorrhizal Mutualists.</title>
        <authorList>
            <consortium name="DOE Joint Genome Institute"/>
            <consortium name="Mycorrhizal Genomics Consortium"/>
            <person name="Kohler A."/>
            <person name="Kuo A."/>
            <person name="Nagy L.G."/>
            <person name="Floudas D."/>
            <person name="Copeland A."/>
            <person name="Barry K.W."/>
            <person name="Cichocki N."/>
            <person name="Veneault-Fourrey C."/>
            <person name="LaButti K."/>
            <person name="Lindquist E.A."/>
            <person name="Lipzen A."/>
            <person name="Lundell T."/>
            <person name="Morin E."/>
            <person name="Murat C."/>
            <person name="Riley R."/>
            <person name="Ohm R."/>
            <person name="Sun H."/>
            <person name="Tunlid A."/>
            <person name="Henrissat B."/>
            <person name="Grigoriev I.V."/>
            <person name="Hibbett D.S."/>
            <person name="Martin F."/>
        </authorList>
    </citation>
    <scope>NUCLEOTIDE SEQUENCE [LARGE SCALE GENOMIC DNA]</scope>
    <source>
        <strain evidence="3">MUT 4182</strain>
    </source>
</reference>
<dbReference type="Proteomes" id="UP000054248">
    <property type="component" value="Unassembled WGS sequence"/>
</dbReference>
<accession>A0A0C3QBH7</accession>
<organism evidence="2 3">
    <name type="scientific">Tulasnella calospora MUT 4182</name>
    <dbReference type="NCBI Taxonomy" id="1051891"/>
    <lineage>
        <taxon>Eukaryota</taxon>
        <taxon>Fungi</taxon>
        <taxon>Dikarya</taxon>
        <taxon>Basidiomycota</taxon>
        <taxon>Agaricomycotina</taxon>
        <taxon>Agaricomycetes</taxon>
        <taxon>Cantharellales</taxon>
        <taxon>Tulasnellaceae</taxon>
        <taxon>Tulasnella</taxon>
    </lineage>
</organism>
<feature type="transmembrane region" description="Helical" evidence="1">
    <location>
        <begin position="43"/>
        <end position="62"/>
    </location>
</feature>
<evidence type="ECO:0000313" key="3">
    <source>
        <dbReference type="Proteomes" id="UP000054248"/>
    </source>
</evidence>
<dbReference type="AlphaFoldDB" id="A0A0C3QBH7"/>
<dbReference type="EMBL" id="KN823108">
    <property type="protein sequence ID" value="KIO22476.1"/>
    <property type="molecule type" value="Genomic_DNA"/>
</dbReference>
<keyword evidence="1" id="KW-1133">Transmembrane helix</keyword>
<name>A0A0C3QBH7_9AGAM</name>
<proteinExistence type="predicted"/>
<dbReference type="HOGENOM" id="CLU_2484972_0_0_1"/>